<gene>
    <name evidence="2" type="ORF">SFRICE_004282</name>
</gene>
<organism evidence="2">
    <name type="scientific">Spodoptera frugiperda</name>
    <name type="common">Fall armyworm</name>
    <dbReference type="NCBI Taxonomy" id="7108"/>
    <lineage>
        <taxon>Eukaryota</taxon>
        <taxon>Metazoa</taxon>
        <taxon>Ecdysozoa</taxon>
        <taxon>Arthropoda</taxon>
        <taxon>Hexapoda</taxon>
        <taxon>Insecta</taxon>
        <taxon>Pterygota</taxon>
        <taxon>Neoptera</taxon>
        <taxon>Endopterygota</taxon>
        <taxon>Lepidoptera</taxon>
        <taxon>Glossata</taxon>
        <taxon>Ditrysia</taxon>
        <taxon>Noctuoidea</taxon>
        <taxon>Noctuidae</taxon>
        <taxon>Amphipyrinae</taxon>
        <taxon>Spodoptera</taxon>
    </lineage>
</organism>
<dbReference type="AlphaFoldDB" id="A0A2H1VM65"/>
<evidence type="ECO:0000256" key="1">
    <source>
        <dbReference type="SAM" id="MobiDB-lite"/>
    </source>
</evidence>
<name>A0A2H1VM65_SPOFR</name>
<proteinExistence type="predicted"/>
<evidence type="ECO:0000313" key="2">
    <source>
        <dbReference type="EMBL" id="SOQ41886.1"/>
    </source>
</evidence>
<protein>
    <submittedName>
        <fullName evidence="2">SFRICE_004282</fullName>
    </submittedName>
</protein>
<feature type="region of interest" description="Disordered" evidence="1">
    <location>
        <begin position="123"/>
        <end position="155"/>
    </location>
</feature>
<sequence length="244" mass="26827">MHMTPRAEKTLVNCKELLRVGIEPAACCSAVSLPAISGTVQAKAIRVIPKVNIQVCDVSKKCSRKNKDLQQQDSSTESGNVPGIWQKAYHLLYGTYNKKLKVDVYCTVALRAIMCTSAYPFGPSRKKRSVKGADESPDGKQSPPPMDTRNTRGDTSALPNFWGIGILGLLEIGDLEDWERGKKHYASVVSRFSVRPWYPSGRAGPFVQKPSSPTQLHYGIDQKDIQGSTTSIKNVQNLCSEQSV</sequence>
<accession>A0A2H1VM65</accession>
<dbReference type="EMBL" id="ODYU01003306">
    <property type="protein sequence ID" value="SOQ41886.1"/>
    <property type="molecule type" value="Genomic_DNA"/>
</dbReference>
<reference evidence="2" key="1">
    <citation type="submission" date="2016-07" db="EMBL/GenBank/DDBJ databases">
        <authorList>
            <person name="Bretaudeau A."/>
        </authorList>
    </citation>
    <scope>NUCLEOTIDE SEQUENCE</scope>
    <source>
        <strain evidence="2">Rice</strain>
        <tissue evidence="2">Whole body</tissue>
    </source>
</reference>